<dbReference type="Proteomes" id="UP000001693">
    <property type="component" value="Chromosome"/>
</dbReference>
<dbReference type="Pfam" id="PF16778">
    <property type="entry name" value="Phage_tail_APC"/>
    <property type="match status" value="1"/>
</dbReference>
<dbReference type="eggNOG" id="ENOG5032B9I">
    <property type="taxonomic scope" value="Bacteria"/>
</dbReference>
<dbReference type="RefSeq" id="WP_012347256.1">
    <property type="nucleotide sequence ID" value="NC_010524.1"/>
</dbReference>
<dbReference type="EMBL" id="CP001013">
    <property type="protein sequence ID" value="ACB34496.1"/>
    <property type="molecule type" value="Genomic_DNA"/>
</dbReference>
<dbReference type="InterPro" id="IPR031893">
    <property type="entry name" value="Phage_tail_APC"/>
</dbReference>
<name>B1Y3G8_LEPCP</name>
<dbReference type="HOGENOM" id="CLU_1792780_0_0_4"/>
<reference evidence="2 3" key="1">
    <citation type="submission" date="2008-03" db="EMBL/GenBank/DDBJ databases">
        <title>Complete sequence of Leptothrix cholodnii SP-6.</title>
        <authorList>
            <consortium name="US DOE Joint Genome Institute"/>
            <person name="Copeland A."/>
            <person name="Lucas S."/>
            <person name="Lapidus A."/>
            <person name="Glavina del Rio T."/>
            <person name="Dalin E."/>
            <person name="Tice H."/>
            <person name="Bruce D."/>
            <person name="Goodwin L."/>
            <person name="Pitluck S."/>
            <person name="Chertkov O."/>
            <person name="Brettin T."/>
            <person name="Detter J.C."/>
            <person name="Han C."/>
            <person name="Kuske C.R."/>
            <person name="Schmutz J."/>
            <person name="Larimer F."/>
            <person name="Land M."/>
            <person name="Hauser L."/>
            <person name="Kyrpides N."/>
            <person name="Lykidis A."/>
            <person name="Emerson D."/>
            <person name="Richardson P."/>
        </authorList>
    </citation>
    <scope>NUCLEOTIDE SEQUENCE [LARGE SCALE GENOMIC DNA]</scope>
    <source>
        <strain evidence="3">ATCC 51168 / LMG 8142 / SP-6</strain>
    </source>
</reference>
<protein>
    <recommendedName>
        <fullName evidence="1">Phage tail assembly chaperone-like domain-containing protein</fullName>
    </recommendedName>
</protein>
<dbReference type="AlphaFoldDB" id="B1Y3G8"/>
<evidence type="ECO:0000259" key="1">
    <source>
        <dbReference type="Pfam" id="PF16778"/>
    </source>
</evidence>
<proteinExistence type="predicted"/>
<gene>
    <name evidence="2" type="ordered locus">Lcho_2230</name>
</gene>
<keyword evidence="3" id="KW-1185">Reference proteome</keyword>
<organism evidence="2 3">
    <name type="scientific">Leptothrix cholodnii (strain ATCC 51168 / LMG 8142 / SP-6)</name>
    <name type="common">Leptothrix discophora (strain SP-6)</name>
    <dbReference type="NCBI Taxonomy" id="395495"/>
    <lineage>
        <taxon>Bacteria</taxon>
        <taxon>Pseudomonadati</taxon>
        <taxon>Pseudomonadota</taxon>
        <taxon>Betaproteobacteria</taxon>
        <taxon>Burkholderiales</taxon>
        <taxon>Sphaerotilaceae</taxon>
        <taxon>Leptothrix</taxon>
    </lineage>
</organism>
<dbReference type="KEGG" id="lch:Lcho_2230"/>
<evidence type="ECO:0000313" key="2">
    <source>
        <dbReference type="EMBL" id="ACB34496.1"/>
    </source>
</evidence>
<dbReference type="STRING" id="395495.Lcho_2230"/>
<dbReference type="Gene3D" id="6.10.140.1310">
    <property type="match status" value="1"/>
</dbReference>
<feature type="domain" description="Phage tail assembly chaperone-like" evidence="1">
    <location>
        <begin position="91"/>
        <end position="150"/>
    </location>
</feature>
<accession>B1Y3G8</accession>
<evidence type="ECO:0000313" key="3">
    <source>
        <dbReference type="Proteomes" id="UP000001693"/>
    </source>
</evidence>
<sequence>MSMGKWSFCDAGGVFTGAMYSGPEDLLEINTPAGCAAIPGDHDHLRVRVDLETGAVVPYRPPPPADDDWQTWAWDETAELWVSVPTLAAIAATVRSERDRRMAGADWVTLRAMRRGEPVPTEWAAYLQALADVPAQPGFPFEVTWPVEPA</sequence>